<protein>
    <submittedName>
        <fullName evidence="2">Uncharacterized protein</fullName>
    </submittedName>
</protein>
<keyword evidence="1" id="KW-0812">Transmembrane</keyword>
<sequence>MIFDIFRLDWLFIDSVIIILLIIVLIAVKLFKERSRWRSAITNESLEIFQFNKSDIKVKNKNTIINDISIVSNILKNKAEDQYPSIFPTVTKKRYLLI</sequence>
<gene>
    <name evidence="2" type="ORF">S01H4_21082</name>
</gene>
<comment type="caution">
    <text evidence="2">The sequence shown here is derived from an EMBL/GenBank/DDBJ whole genome shotgun (WGS) entry which is preliminary data.</text>
</comment>
<organism evidence="2">
    <name type="scientific">marine sediment metagenome</name>
    <dbReference type="NCBI Taxonomy" id="412755"/>
    <lineage>
        <taxon>unclassified sequences</taxon>
        <taxon>metagenomes</taxon>
        <taxon>ecological metagenomes</taxon>
    </lineage>
</organism>
<keyword evidence="1" id="KW-0472">Membrane</keyword>
<evidence type="ECO:0000256" key="1">
    <source>
        <dbReference type="SAM" id="Phobius"/>
    </source>
</evidence>
<keyword evidence="1" id="KW-1133">Transmembrane helix</keyword>
<proteinExistence type="predicted"/>
<dbReference type="EMBL" id="BART01009526">
    <property type="protein sequence ID" value="GAG77536.1"/>
    <property type="molecule type" value="Genomic_DNA"/>
</dbReference>
<feature type="transmembrane region" description="Helical" evidence="1">
    <location>
        <begin position="12"/>
        <end position="31"/>
    </location>
</feature>
<dbReference type="AlphaFoldDB" id="X1BZH9"/>
<reference evidence="2" key="1">
    <citation type="journal article" date="2014" name="Front. Microbiol.">
        <title>High frequency of phylogenetically diverse reductive dehalogenase-homologous genes in deep subseafloor sedimentary metagenomes.</title>
        <authorList>
            <person name="Kawai M."/>
            <person name="Futagami T."/>
            <person name="Toyoda A."/>
            <person name="Takaki Y."/>
            <person name="Nishi S."/>
            <person name="Hori S."/>
            <person name="Arai W."/>
            <person name="Tsubouchi T."/>
            <person name="Morono Y."/>
            <person name="Uchiyama I."/>
            <person name="Ito T."/>
            <person name="Fujiyama A."/>
            <person name="Inagaki F."/>
            <person name="Takami H."/>
        </authorList>
    </citation>
    <scope>NUCLEOTIDE SEQUENCE</scope>
    <source>
        <strain evidence="2">Expedition CK06-06</strain>
    </source>
</reference>
<accession>X1BZH9</accession>
<evidence type="ECO:0000313" key="2">
    <source>
        <dbReference type="EMBL" id="GAG77536.1"/>
    </source>
</evidence>
<name>X1BZH9_9ZZZZ</name>